<protein>
    <submittedName>
        <fullName evidence="2">Uncharacterized protein</fullName>
    </submittedName>
</protein>
<feature type="region of interest" description="Disordered" evidence="1">
    <location>
        <begin position="71"/>
        <end position="109"/>
    </location>
</feature>
<comment type="caution">
    <text evidence="2">The sequence shown here is derived from an EMBL/GenBank/DDBJ whole genome shotgun (WGS) entry which is preliminary data.</text>
</comment>
<proteinExistence type="predicted"/>
<keyword evidence="3" id="KW-1185">Reference proteome</keyword>
<feature type="non-terminal residue" evidence="2">
    <location>
        <position position="1"/>
    </location>
</feature>
<dbReference type="Proteomes" id="UP001482620">
    <property type="component" value="Unassembled WGS sequence"/>
</dbReference>
<accession>A0ABV0STJ7</accession>
<reference evidence="2 3" key="1">
    <citation type="submission" date="2021-06" db="EMBL/GenBank/DDBJ databases">
        <authorList>
            <person name="Palmer J.M."/>
        </authorList>
    </citation>
    <scope>NUCLEOTIDE SEQUENCE [LARGE SCALE GENOMIC DNA]</scope>
    <source>
        <strain evidence="3">if_2019</strain>
        <tissue evidence="2">Muscle</tissue>
    </source>
</reference>
<evidence type="ECO:0000313" key="2">
    <source>
        <dbReference type="EMBL" id="MEQ2223634.1"/>
    </source>
</evidence>
<name>A0ABV0STJ7_9TELE</name>
<evidence type="ECO:0000313" key="3">
    <source>
        <dbReference type="Proteomes" id="UP001482620"/>
    </source>
</evidence>
<gene>
    <name evidence="2" type="ORF">ILYODFUR_038594</name>
</gene>
<dbReference type="EMBL" id="JAHRIQ010009773">
    <property type="protein sequence ID" value="MEQ2223634.1"/>
    <property type="molecule type" value="Genomic_DNA"/>
</dbReference>
<sequence>ASCHRGLRTIANSFQPAPATTCLSERQENALDLYTFLFWEVEKMLHHSAGLSVPKSAYNDFRLAIPCPGTGSLRPRSSSPSPCPAPKPKSSSRRRKRWPGAAPCCQTVE</sequence>
<evidence type="ECO:0000256" key="1">
    <source>
        <dbReference type="SAM" id="MobiDB-lite"/>
    </source>
</evidence>
<organism evidence="2 3">
    <name type="scientific">Ilyodon furcidens</name>
    <name type="common">goldbreast splitfin</name>
    <dbReference type="NCBI Taxonomy" id="33524"/>
    <lineage>
        <taxon>Eukaryota</taxon>
        <taxon>Metazoa</taxon>
        <taxon>Chordata</taxon>
        <taxon>Craniata</taxon>
        <taxon>Vertebrata</taxon>
        <taxon>Euteleostomi</taxon>
        <taxon>Actinopterygii</taxon>
        <taxon>Neopterygii</taxon>
        <taxon>Teleostei</taxon>
        <taxon>Neoteleostei</taxon>
        <taxon>Acanthomorphata</taxon>
        <taxon>Ovalentaria</taxon>
        <taxon>Atherinomorphae</taxon>
        <taxon>Cyprinodontiformes</taxon>
        <taxon>Goodeidae</taxon>
        <taxon>Ilyodon</taxon>
    </lineage>
</organism>